<protein>
    <submittedName>
        <fullName evidence="3">Pyruvate:ferredoxin oxidoreductase and related 2-oxoacid:ferredoxin oxidoreductases, gamma subunit</fullName>
    </submittedName>
</protein>
<sequence>MNHSKGNDSSMAQTTEIILSGSGGQGLITAGQILADAVIRDGKNTVQTQSYGPEARGGASRAEVIISNQEIDYPKVTRPDIVLVMSQEALQKYAGWLGPGGMLIVDTTYIQDVPSSSARVFAQPYSRIAREVLGKEMVANIVALGALAALTGVVSKESLQSALTARIPPGTEALNLKALELGWQKARQAAA</sequence>
<evidence type="ECO:0000259" key="2">
    <source>
        <dbReference type="Pfam" id="PF01558"/>
    </source>
</evidence>
<dbReference type="AlphaFoldDB" id="A5D422"/>
<evidence type="ECO:0000256" key="1">
    <source>
        <dbReference type="ARBA" id="ARBA00023002"/>
    </source>
</evidence>
<reference evidence="4" key="1">
    <citation type="journal article" date="2008" name="Genome Res.">
        <title>The genome of Pelotomaculum thermopropionicum reveals niche-associated evolution in anaerobic microbiota.</title>
        <authorList>
            <person name="Kosaka T."/>
            <person name="Kato S."/>
            <person name="Shimoyama T."/>
            <person name="Ishii S."/>
            <person name="Abe T."/>
            <person name="Watanabe K."/>
        </authorList>
    </citation>
    <scope>NUCLEOTIDE SEQUENCE [LARGE SCALE GENOMIC DNA]</scope>
    <source>
        <strain evidence="4">DSM 13744 / JCM 10971 / SI</strain>
    </source>
</reference>
<dbReference type="GO" id="GO:0016625">
    <property type="term" value="F:oxidoreductase activity, acting on the aldehyde or oxo group of donors, iron-sulfur protein as acceptor"/>
    <property type="evidence" value="ECO:0007669"/>
    <property type="project" value="InterPro"/>
</dbReference>
<dbReference type="HOGENOM" id="CLU_087284_0_0_9"/>
<dbReference type="NCBIfam" id="TIGR02175">
    <property type="entry name" value="PorC_KorC"/>
    <property type="match status" value="1"/>
</dbReference>
<keyword evidence="3" id="KW-0670">Pyruvate</keyword>
<organism evidence="3 4">
    <name type="scientific">Pelotomaculum thermopropionicum (strain DSM 13744 / JCM 10971 / SI)</name>
    <dbReference type="NCBI Taxonomy" id="370438"/>
    <lineage>
        <taxon>Bacteria</taxon>
        <taxon>Bacillati</taxon>
        <taxon>Bacillota</taxon>
        <taxon>Clostridia</taxon>
        <taxon>Eubacteriales</taxon>
        <taxon>Desulfotomaculaceae</taxon>
        <taxon>Pelotomaculum</taxon>
    </lineage>
</organism>
<evidence type="ECO:0000313" key="4">
    <source>
        <dbReference type="Proteomes" id="UP000006556"/>
    </source>
</evidence>
<dbReference type="Gene3D" id="3.40.920.10">
    <property type="entry name" value="Pyruvate-ferredoxin oxidoreductase, PFOR, domain III"/>
    <property type="match status" value="1"/>
</dbReference>
<dbReference type="Proteomes" id="UP000006556">
    <property type="component" value="Chromosome"/>
</dbReference>
<dbReference type="InterPro" id="IPR019752">
    <property type="entry name" value="Pyrv/ketoisovalerate_OxRed_cat"/>
</dbReference>
<dbReference type="Pfam" id="PF01558">
    <property type="entry name" value="POR"/>
    <property type="match status" value="1"/>
</dbReference>
<evidence type="ECO:0000313" key="3">
    <source>
        <dbReference type="EMBL" id="BAF59026.1"/>
    </source>
</evidence>
<name>A5D422_PELTS</name>
<keyword evidence="4" id="KW-1185">Reference proteome</keyword>
<keyword evidence="1" id="KW-0560">Oxidoreductase</keyword>
<dbReference type="InterPro" id="IPR052554">
    <property type="entry name" value="2-oxoglutarate_synth_KorC"/>
</dbReference>
<dbReference type="PANTHER" id="PTHR42730:SF1">
    <property type="entry name" value="2-OXOGLUTARATE SYNTHASE SUBUNIT KORC"/>
    <property type="match status" value="1"/>
</dbReference>
<dbReference type="InterPro" id="IPR011894">
    <property type="entry name" value="PorC_KorC"/>
</dbReference>
<dbReference type="KEGG" id="pth:PTH_0845"/>
<dbReference type="STRING" id="370438.PTH_0845"/>
<gene>
    <name evidence="3" type="primary">PorG</name>
    <name evidence="3" type="ordered locus">PTH_0845</name>
</gene>
<dbReference type="InterPro" id="IPR002869">
    <property type="entry name" value="Pyrv_flavodox_OxRed_cen"/>
</dbReference>
<proteinExistence type="predicted"/>
<dbReference type="PANTHER" id="PTHR42730">
    <property type="entry name" value="2-OXOGLUTARATE SYNTHASE SUBUNIT KORC"/>
    <property type="match status" value="1"/>
</dbReference>
<feature type="domain" description="Pyruvate/ketoisovalerate oxidoreductase catalytic" evidence="2">
    <location>
        <begin position="23"/>
        <end position="183"/>
    </location>
</feature>
<dbReference type="eggNOG" id="COG1014">
    <property type="taxonomic scope" value="Bacteria"/>
</dbReference>
<dbReference type="EMBL" id="AP009389">
    <property type="protein sequence ID" value="BAF59026.1"/>
    <property type="molecule type" value="Genomic_DNA"/>
</dbReference>
<accession>A5D422</accession>
<dbReference type="SUPFAM" id="SSF53323">
    <property type="entry name" value="Pyruvate-ferredoxin oxidoreductase, PFOR, domain III"/>
    <property type="match status" value="1"/>
</dbReference>